<dbReference type="STRING" id="52.CMC5_078330"/>
<sequence>MRAHAGAALVALALAGATGCGEEDARPAPGSGGGGSGAGGAGAGTCAQEVDEGALEDHAGGRVGGLGEAAQGILGGVLAGGDPAVVAINTLDVDCQRAGVPACTGSLIGPDRVLTAAHCVGKLPAASFVVLFGDVSDPGRGELGAGLEGLLFRVREIRVHPEFNALTLAHDAAVLRLEGVAPVAPVVLGDQLDAAPERGMAARVVGFGRAEAPPPFAKREGTVAVTEVSAVELVYESAPAMTCDGDSGGPVFMTVGDEERLWGVTSRGDADCAKHGVAVRVDALPASLLTEAW</sequence>
<dbReference type="SMART" id="SM00020">
    <property type="entry name" value="Tryp_SPc"/>
    <property type="match status" value="1"/>
</dbReference>
<feature type="region of interest" description="Disordered" evidence="1">
    <location>
        <begin position="22"/>
        <end position="45"/>
    </location>
</feature>
<evidence type="ECO:0000313" key="3">
    <source>
        <dbReference type="EMBL" id="AKT43598.1"/>
    </source>
</evidence>
<dbReference type="Proteomes" id="UP000067626">
    <property type="component" value="Chromosome"/>
</dbReference>
<dbReference type="InterPro" id="IPR001254">
    <property type="entry name" value="Trypsin_dom"/>
</dbReference>
<dbReference type="RefSeq" id="WP_050435040.1">
    <property type="nucleotide sequence ID" value="NZ_CP012159.1"/>
</dbReference>
<dbReference type="AlphaFoldDB" id="A0A0K1ESL4"/>
<dbReference type="InterPro" id="IPR043504">
    <property type="entry name" value="Peptidase_S1_PA_chymotrypsin"/>
</dbReference>
<dbReference type="GO" id="GO:0006508">
    <property type="term" value="P:proteolysis"/>
    <property type="evidence" value="ECO:0007669"/>
    <property type="project" value="InterPro"/>
</dbReference>
<dbReference type="EMBL" id="CP012159">
    <property type="protein sequence ID" value="AKT43598.1"/>
    <property type="molecule type" value="Genomic_DNA"/>
</dbReference>
<dbReference type="PRINTS" id="PR00722">
    <property type="entry name" value="CHYMOTRYPSIN"/>
</dbReference>
<dbReference type="InterPro" id="IPR001314">
    <property type="entry name" value="Peptidase_S1A"/>
</dbReference>
<dbReference type="PANTHER" id="PTHR24260:SF136">
    <property type="entry name" value="GH08193P-RELATED"/>
    <property type="match status" value="1"/>
</dbReference>
<dbReference type="PROSITE" id="PS00134">
    <property type="entry name" value="TRYPSIN_HIS"/>
    <property type="match status" value="1"/>
</dbReference>
<name>A0A0K1ESL4_CHOCO</name>
<evidence type="ECO:0000259" key="2">
    <source>
        <dbReference type="PROSITE" id="PS50240"/>
    </source>
</evidence>
<dbReference type="InterPro" id="IPR018114">
    <property type="entry name" value="TRYPSIN_HIS"/>
</dbReference>
<dbReference type="InterPro" id="IPR009003">
    <property type="entry name" value="Peptidase_S1_PA"/>
</dbReference>
<dbReference type="SUPFAM" id="SSF50494">
    <property type="entry name" value="Trypsin-like serine proteases"/>
    <property type="match status" value="1"/>
</dbReference>
<dbReference type="PANTHER" id="PTHR24260">
    <property type="match status" value="1"/>
</dbReference>
<accession>A0A0K1ESL4</accession>
<dbReference type="PROSITE" id="PS50240">
    <property type="entry name" value="TRYPSIN_DOM"/>
    <property type="match status" value="1"/>
</dbReference>
<dbReference type="KEGG" id="ccro:CMC5_078330"/>
<keyword evidence="4" id="KW-1185">Reference proteome</keyword>
<feature type="domain" description="Peptidase S1" evidence="2">
    <location>
        <begin position="73"/>
        <end position="293"/>
    </location>
</feature>
<feature type="compositionally biased region" description="Gly residues" evidence="1">
    <location>
        <begin position="30"/>
        <end position="43"/>
    </location>
</feature>
<dbReference type="OrthoDB" id="5290391at2"/>
<organism evidence="3 4">
    <name type="scientific">Chondromyces crocatus</name>
    <dbReference type="NCBI Taxonomy" id="52"/>
    <lineage>
        <taxon>Bacteria</taxon>
        <taxon>Pseudomonadati</taxon>
        <taxon>Myxococcota</taxon>
        <taxon>Polyangia</taxon>
        <taxon>Polyangiales</taxon>
        <taxon>Polyangiaceae</taxon>
        <taxon>Chondromyces</taxon>
    </lineage>
</organism>
<proteinExistence type="predicted"/>
<dbReference type="Pfam" id="PF00089">
    <property type="entry name" value="Trypsin"/>
    <property type="match status" value="1"/>
</dbReference>
<reference evidence="3 4" key="1">
    <citation type="submission" date="2015-07" db="EMBL/GenBank/DDBJ databases">
        <title>Genome analysis of myxobacterium Chondromyces crocatus Cm c5 reveals a high potential for natural compound synthesis and the genetic basis for the loss of fruiting body formation.</title>
        <authorList>
            <person name="Zaburannyi N."/>
            <person name="Bunk B."/>
            <person name="Maier J."/>
            <person name="Overmann J."/>
            <person name="Mueller R."/>
        </authorList>
    </citation>
    <scope>NUCLEOTIDE SEQUENCE [LARGE SCALE GENOMIC DNA]</scope>
    <source>
        <strain evidence="3 4">Cm c5</strain>
    </source>
</reference>
<protein>
    <recommendedName>
        <fullName evidence="2">Peptidase S1 domain-containing protein</fullName>
    </recommendedName>
</protein>
<dbReference type="GO" id="GO:0004252">
    <property type="term" value="F:serine-type endopeptidase activity"/>
    <property type="evidence" value="ECO:0007669"/>
    <property type="project" value="InterPro"/>
</dbReference>
<dbReference type="Gene3D" id="2.40.10.10">
    <property type="entry name" value="Trypsin-like serine proteases"/>
    <property type="match status" value="1"/>
</dbReference>
<dbReference type="InterPro" id="IPR051333">
    <property type="entry name" value="CLIP_Serine_Protease"/>
</dbReference>
<evidence type="ECO:0000313" key="4">
    <source>
        <dbReference type="Proteomes" id="UP000067626"/>
    </source>
</evidence>
<gene>
    <name evidence="3" type="ORF">CMC5_078330</name>
</gene>
<evidence type="ECO:0000256" key="1">
    <source>
        <dbReference type="SAM" id="MobiDB-lite"/>
    </source>
</evidence>
<dbReference type="PROSITE" id="PS51257">
    <property type="entry name" value="PROKAR_LIPOPROTEIN"/>
    <property type="match status" value="1"/>
</dbReference>